<proteinExistence type="predicted"/>
<evidence type="ECO:0000313" key="10">
    <source>
        <dbReference type="Proteomes" id="UP001519273"/>
    </source>
</evidence>
<feature type="transmembrane region" description="Helical" evidence="7">
    <location>
        <begin position="88"/>
        <end position="109"/>
    </location>
</feature>
<feature type="transmembrane region" description="Helical" evidence="7">
    <location>
        <begin position="383"/>
        <end position="401"/>
    </location>
</feature>
<evidence type="ECO:0000256" key="4">
    <source>
        <dbReference type="ARBA" id="ARBA00022692"/>
    </source>
</evidence>
<evidence type="ECO:0000256" key="2">
    <source>
        <dbReference type="ARBA" id="ARBA00022448"/>
    </source>
</evidence>
<dbReference type="CDD" id="cd06173">
    <property type="entry name" value="MFS_MefA_like"/>
    <property type="match status" value="1"/>
</dbReference>
<keyword evidence="5 7" id="KW-1133">Transmembrane helix</keyword>
<dbReference type="EMBL" id="JAGGKP010000003">
    <property type="protein sequence ID" value="MBP1937048.1"/>
    <property type="molecule type" value="Genomic_DNA"/>
</dbReference>
<dbReference type="InterPro" id="IPR036259">
    <property type="entry name" value="MFS_trans_sf"/>
</dbReference>
<protein>
    <submittedName>
        <fullName evidence="9">MFS family permease</fullName>
    </submittedName>
</protein>
<dbReference type="Proteomes" id="UP001519273">
    <property type="component" value="Unassembled WGS sequence"/>
</dbReference>
<comment type="subcellular location">
    <subcellularLocation>
        <location evidence="1">Cell membrane</location>
        <topology evidence="1">Multi-pass membrane protein</topology>
    </subcellularLocation>
</comment>
<accession>A0ABS4H3F0</accession>
<dbReference type="PANTHER" id="PTHR43266">
    <property type="entry name" value="MACROLIDE-EFFLUX PROTEIN"/>
    <property type="match status" value="1"/>
</dbReference>
<feature type="transmembrane region" description="Helical" evidence="7">
    <location>
        <begin position="225"/>
        <end position="246"/>
    </location>
</feature>
<keyword evidence="6 7" id="KW-0472">Membrane</keyword>
<feature type="transmembrane region" description="Helical" evidence="7">
    <location>
        <begin position="293"/>
        <end position="312"/>
    </location>
</feature>
<evidence type="ECO:0000256" key="1">
    <source>
        <dbReference type="ARBA" id="ARBA00004651"/>
    </source>
</evidence>
<organism evidence="9 10">
    <name type="scientific">Paenibacillus sediminis</name>
    <dbReference type="NCBI Taxonomy" id="664909"/>
    <lineage>
        <taxon>Bacteria</taxon>
        <taxon>Bacillati</taxon>
        <taxon>Bacillota</taxon>
        <taxon>Bacilli</taxon>
        <taxon>Bacillales</taxon>
        <taxon>Paenibacillaceae</taxon>
        <taxon>Paenibacillus</taxon>
    </lineage>
</organism>
<dbReference type="SUPFAM" id="SSF103473">
    <property type="entry name" value="MFS general substrate transporter"/>
    <property type="match status" value="1"/>
</dbReference>
<dbReference type="PANTHER" id="PTHR43266:SF8">
    <property type="entry name" value="MACROLIDE-EFFLUX PROTEIN"/>
    <property type="match status" value="1"/>
</dbReference>
<feature type="transmembrane region" description="Helical" evidence="7">
    <location>
        <begin position="352"/>
        <end position="377"/>
    </location>
</feature>
<sequence length="421" mass="46450">MKQLFVNRNFVRLFIASFTSQLGTIVGNMAFAFFLLDRFASQPYYATLAEMMYALPTLLVFFLVGVFADRFNRQRIAENSDWIRAGLSVLLVVAVMYAWLPAAFCILFLRSAVSKFFSPAEMAILQGVLSREQYDQAAGLNQMIFGIFMLFGVALGAIAYNTVGITGAVIIDGLSFVVSGLLIRSCRIDTTVVLPNGPSNLRQLGISEIFQDFGEGYRYIRGHRLLFTLLTGFFLFGFINGGFAVLPMFTMKYKLAPDHFEQSASLFAIFIGIGFLVGSGLGAVLVKVMKKHVIIIVGVLLSGLLTIGLIYANEVWMYLTYIGVIGCVLAPVNIAIGGWLPELVAPDKMGRVSAWIDPLMMLAQSIALGLIAILYPHFISLELTYWLMGGLLLLASIIYLWKLPNLVKEKELNEAISTISV</sequence>
<gene>
    <name evidence="9" type="ORF">J2Z20_001930</name>
</gene>
<feature type="domain" description="Major facilitator superfamily (MFS) profile" evidence="8">
    <location>
        <begin position="9"/>
        <end position="407"/>
    </location>
</feature>
<name>A0ABS4H3F0_9BACL</name>
<dbReference type="Pfam" id="PF07690">
    <property type="entry name" value="MFS_1"/>
    <property type="match status" value="1"/>
</dbReference>
<feature type="transmembrane region" description="Helical" evidence="7">
    <location>
        <begin position="140"/>
        <end position="159"/>
    </location>
</feature>
<evidence type="ECO:0000256" key="7">
    <source>
        <dbReference type="SAM" id="Phobius"/>
    </source>
</evidence>
<evidence type="ECO:0000313" key="9">
    <source>
        <dbReference type="EMBL" id="MBP1937048.1"/>
    </source>
</evidence>
<feature type="transmembrane region" description="Helical" evidence="7">
    <location>
        <begin position="12"/>
        <end position="36"/>
    </location>
</feature>
<feature type="transmembrane region" description="Helical" evidence="7">
    <location>
        <begin position="266"/>
        <end position="286"/>
    </location>
</feature>
<evidence type="ECO:0000256" key="3">
    <source>
        <dbReference type="ARBA" id="ARBA00022475"/>
    </source>
</evidence>
<reference evidence="9 10" key="1">
    <citation type="submission" date="2021-03" db="EMBL/GenBank/DDBJ databases">
        <title>Genomic Encyclopedia of Type Strains, Phase IV (KMG-IV): sequencing the most valuable type-strain genomes for metagenomic binning, comparative biology and taxonomic classification.</title>
        <authorList>
            <person name="Goeker M."/>
        </authorList>
    </citation>
    <scope>NUCLEOTIDE SEQUENCE [LARGE SCALE GENOMIC DNA]</scope>
    <source>
        <strain evidence="9 10">DSM 23491</strain>
    </source>
</reference>
<dbReference type="RefSeq" id="WP_209848735.1">
    <property type="nucleotide sequence ID" value="NZ_CBCRVE010000006.1"/>
</dbReference>
<dbReference type="Gene3D" id="1.20.1250.20">
    <property type="entry name" value="MFS general substrate transporter like domains"/>
    <property type="match status" value="1"/>
</dbReference>
<keyword evidence="4 7" id="KW-0812">Transmembrane</keyword>
<keyword evidence="3" id="KW-1003">Cell membrane</keyword>
<keyword evidence="2" id="KW-0813">Transport</keyword>
<evidence type="ECO:0000256" key="5">
    <source>
        <dbReference type="ARBA" id="ARBA00022989"/>
    </source>
</evidence>
<comment type="caution">
    <text evidence="9">The sequence shown here is derived from an EMBL/GenBank/DDBJ whole genome shotgun (WGS) entry which is preliminary data.</text>
</comment>
<feature type="transmembrane region" description="Helical" evidence="7">
    <location>
        <begin position="318"/>
        <end position="340"/>
    </location>
</feature>
<dbReference type="InterPro" id="IPR011701">
    <property type="entry name" value="MFS"/>
</dbReference>
<feature type="transmembrane region" description="Helical" evidence="7">
    <location>
        <begin position="48"/>
        <end position="68"/>
    </location>
</feature>
<dbReference type="InterPro" id="IPR020846">
    <property type="entry name" value="MFS_dom"/>
</dbReference>
<dbReference type="PROSITE" id="PS50850">
    <property type="entry name" value="MFS"/>
    <property type="match status" value="1"/>
</dbReference>
<keyword evidence="10" id="KW-1185">Reference proteome</keyword>
<evidence type="ECO:0000256" key="6">
    <source>
        <dbReference type="ARBA" id="ARBA00023136"/>
    </source>
</evidence>
<evidence type="ECO:0000259" key="8">
    <source>
        <dbReference type="PROSITE" id="PS50850"/>
    </source>
</evidence>